<dbReference type="Pfam" id="PF00884">
    <property type="entry name" value="Sulfatase"/>
    <property type="match status" value="1"/>
</dbReference>
<dbReference type="OrthoDB" id="9765065at2"/>
<protein>
    <submittedName>
        <fullName evidence="3">Sulfatase</fullName>
    </submittedName>
</protein>
<evidence type="ECO:0000256" key="1">
    <source>
        <dbReference type="SAM" id="SignalP"/>
    </source>
</evidence>
<comment type="caution">
    <text evidence="3">The sequence shown here is derived from an EMBL/GenBank/DDBJ whole genome shotgun (WGS) entry which is preliminary data.</text>
</comment>
<dbReference type="AlphaFoldDB" id="A0A399D2S7"/>
<dbReference type="InterPro" id="IPR017850">
    <property type="entry name" value="Alkaline_phosphatase_core_sf"/>
</dbReference>
<evidence type="ECO:0000259" key="2">
    <source>
        <dbReference type="Pfam" id="PF00884"/>
    </source>
</evidence>
<feature type="chain" id="PRO_5017475428" evidence="1">
    <location>
        <begin position="18"/>
        <end position="537"/>
    </location>
</feature>
<feature type="domain" description="Sulfatase N-terminal" evidence="2">
    <location>
        <begin position="30"/>
        <end position="328"/>
    </location>
</feature>
<dbReference type="SUPFAM" id="SSF53649">
    <property type="entry name" value="Alkaline phosphatase-like"/>
    <property type="match status" value="1"/>
</dbReference>
<reference evidence="3 4" key="1">
    <citation type="journal article" date="2015" name="Int. J. Syst. Evol. Microbiol.">
        <title>Mariniphaga sediminis sp. nov., isolated from coastal sediment.</title>
        <authorList>
            <person name="Wang F.Q."/>
            <person name="Shen Q.Y."/>
            <person name="Chen G.J."/>
            <person name="Du Z.J."/>
        </authorList>
    </citation>
    <scope>NUCLEOTIDE SEQUENCE [LARGE SCALE GENOMIC DNA]</scope>
    <source>
        <strain evidence="3 4">SY21</strain>
    </source>
</reference>
<dbReference type="CDD" id="cd16027">
    <property type="entry name" value="SGSH"/>
    <property type="match status" value="1"/>
</dbReference>
<evidence type="ECO:0000313" key="3">
    <source>
        <dbReference type="EMBL" id="RIH65518.1"/>
    </source>
</evidence>
<proteinExistence type="predicted"/>
<name>A0A399D2S7_9BACT</name>
<dbReference type="RefSeq" id="WP_119349897.1">
    <property type="nucleotide sequence ID" value="NZ_QWET01000006.1"/>
</dbReference>
<evidence type="ECO:0000313" key="4">
    <source>
        <dbReference type="Proteomes" id="UP000266441"/>
    </source>
</evidence>
<dbReference type="PROSITE" id="PS51257">
    <property type="entry name" value="PROKAR_LIPOPROTEIN"/>
    <property type="match status" value="1"/>
</dbReference>
<feature type="signal peptide" evidence="1">
    <location>
        <begin position="1"/>
        <end position="17"/>
    </location>
</feature>
<dbReference type="PANTHER" id="PTHR43751">
    <property type="entry name" value="SULFATASE"/>
    <property type="match status" value="1"/>
</dbReference>
<dbReference type="PANTHER" id="PTHR43751:SF1">
    <property type="entry name" value="SULFATASE ATSG-RELATED"/>
    <property type="match status" value="1"/>
</dbReference>
<dbReference type="Gene3D" id="3.40.720.10">
    <property type="entry name" value="Alkaline Phosphatase, subunit A"/>
    <property type="match status" value="1"/>
</dbReference>
<keyword evidence="4" id="KW-1185">Reference proteome</keyword>
<dbReference type="Proteomes" id="UP000266441">
    <property type="component" value="Unassembled WGS sequence"/>
</dbReference>
<keyword evidence="1" id="KW-0732">Signal</keyword>
<dbReference type="InterPro" id="IPR000917">
    <property type="entry name" value="Sulfatase_N"/>
</dbReference>
<dbReference type="EMBL" id="QWET01000006">
    <property type="protein sequence ID" value="RIH65518.1"/>
    <property type="molecule type" value="Genomic_DNA"/>
</dbReference>
<gene>
    <name evidence="3" type="ORF">D1164_09225</name>
</gene>
<organism evidence="3 4">
    <name type="scientific">Mariniphaga sediminis</name>
    <dbReference type="NCBI Taxonomy" id="1628158"/>
    <lineage>
        <taxon>Bacteria</taxon>
        <taxon>Pseudomonadati</taxon>
        <taxon>Bacteroidota</taxon>
        <taxon>Bacteroidia</taxon>
        <taxon>Marinilabiliales</taxon>
        <taxon>Prolixibacteraceae</taxon>
        <taxon>Mariniphaga</taxon>
    </lineage>
</organism>
<dbReference type="InterPro" id="IPR052701">
    <property type="entry name" value="GAG_Ulvan_Degrading_Sulfatases"/>
</dbReference>
<sequence>MKILFLSVISLCVISLAGCNQKQVEQPRRPNILFAISDDQTFVHTSFAGSEFVNTPAFDRIAREGIYFTNCIAGSPGCAPSRSAIVTGRYHWQNEQSGQHASSWMKKYVPFVDLLDANGYVTGRTGKGVSPFQYARDKNDSLWRATDAAGIAHSNIRYEKGAAGDERTADEIGPVNYFENFKYFMENVRDDKPFFFWYGAYEPHRAYEQDSWKRTEKSTADVKVPGFFPDDEIIRGDMLDYAVEIEWFDLHLQRMLEYLEKTGEIDNTIVIVTADNGMPFPRAKANCYEYGIHVPFAVSYPKAFPGGRVVDDVVSFSDLAPTILEITGTNAEGMLPVSGKSILHILKSKKQGVVDPSKKYVFSGRERHSSSRYLNWGYPQRAIRSQEYLLVWNIKPERWPAGAPQRIKPKSGGELFPMYGIDENGVHHSEWAFTDIDAAPTKSFIIENWENEDIRPFFNWAHSRRAEFELFNVKEDPYNLTNLAGVSGYETIEEELKQALMAELRKSKDPRVVEPDKEIFDSYIRYSPMREFPNPAE</sequence>
<accession>A0A399D2S7</accession>